<feature type="region of interest" description="Disordered" evidence="1">
    <location>
        <begin position="24"/>
        <end position="57"/>
    </location>
</feature>
<reference evidence="2" key="1">
    <citation type="journal article" date="2022" name="bioRxiv">
        <title>Sequencing and chromosome-scale assembly of the giantPleurodeles waltlgenome.</title>
        <authorList>
            <person name="Brown T."/>
            <person name="Elewa A."/>
            <person name="Iarovenko S."/>
            <person name="Subramanian E."/>
            <person name="Araus A.J."/>
            <person name="Petzold A."/>
            <person name="Susuki M."/>
            <person name="Suzuki K.-i.T."/>
            <person name="Hayashi T."/>
            <person name="Toyoda A."/>
            <person name="Oliveira C."/>
            <person name="Osipova E."/>
            <person name="Leigh N.D."/>
            <person name="Simon A."/>
            <person name="Yun M.H."/>
        </authorList>
    </citation>
    <scope>NUCLEOTIDE SEQUENCE</scope>
    <source>
        <strain evidence="2">20211129_DDA</strain>
        <tissue evidence="2">Liver</tissue>
    </source>
</reference>
<feature type="compositionally biased region" description="Basic and acidic residues" evidence="1">
    <location>
        <begin position="31"/>
        <end position="47"/>
    </location>
</feature>
<accession>A0AAV7RE85</accession>
<protein>
    <submittedName>
        <fullName evidence="2">Uncharacterized protein</fullName>
    </submittedName>
</protein>
<dbReference type="Proteomes" id="UP001066276">
    <property type="component" value="Chromosome 5"/>
</dbReference>
<gene>
    <name evidence="2" type="ORF">NDU88_003414</name>
</gene>
<sequence length="94" mass="10285">MEAEDGTLCTSGPVWLCWSSELPSAAGRPRHQGDRIAPRRERDKPEKSSSGSGPGVVHRAFGARCAWYTGVAVGCLDARQAVVAWHRRRSPVER</sequence>
<dbReference type="AlphaFoldDB" id="A0AAV7RE85"/>
<comment type="caution">
    <text evidence="2">The sequence shown here is derived from an EMBL/GenBank/DDBJ whole genome shotgun (WGS) entry which is preliminary data.</text>
</comment>
<evidence type="ECO:0000313" key="3">
    <source>
        <dbReference type="Proteomes" id="UP001066276"/>
    </source>
</evidence>
<name>A0AAV7RE85_PLEWA</name>
<proteinExistence type="predicted"/>
<dbReference type="EMBL" id="JANPWB010000009">
    <property type="protein sequence ID" value="KAJ1150624.1"/>
    <property type="molecule type" value="Genomic_DNA"/>
</dbReference>
<evidence type="ECO:0000256" key="1">
    <source>
        <dbReference type="SAM" id="MobiDB-lite"/>
    </source>
</evidence>
<evidence type="ECO:0000313" key="2">
    <source>
        <dbReference type="EMBL" id="KAJ1150624.1"/>
    </source>
</evidence>
<keyword evidence="3" id="KW-1185">Reference proteome</keyword>
<organism evidence="2 3">
    <name type="scientific">Pleurodeles waltl</name>
    <name type="common">Iberian ribbed newt</name>
    <dbReference type="NCBI Taxonomy" id="8319"/>
    <lineage>
        <taxon>Eukaryota</taxon>
        <taxon>Metazoa</taxon>
        <taxon>Chordata</taxon>
        <taxon>Craniata</taxon>
        <taxon>Vertebrata</taxon>
        <taxon>Euteleostomi</taxon>
        <taxon>Amphibia</taxon>
        <taxon>Batrachia</taxon>
        <taxon>Caudata</taxon>
        <taxon>Salamandroidea</taxon>
        <taxon>Salamandridae</taxon>
        <taxon>Pleurodelinae</taxon>
        <taxon>Pleurodeles</taxon>
    </lineage>
</organism>